<evidence type="ECO:0000256" key="3">
    <source>
        <dbReference type="ARBA" id="ARBA00022701"/>
    </source>
</evidence>
<evidence type="ECO:0000259" key="16">
    <source>
        <dbReference type="Pfam" id="PF12781"/>
    </source>
</evidence>
<keyword evidence="6" id="KW-0067">ATP-binding</keyword>
<keyword evidence="9" id="KW-0969">Cilium</keyword>
<dbReference type="PANTHER" id="PTHR46961">
    <property type="entry name" value="DYNEIN HEAVY CHAIN 1, AXONEMAL-LIKE PROTEIN"/>
    <property type="match status" value="1"/>
</dbReference>
<dbReference type="FunFam" id="3.40.50.300:FF:002141">
    <property type="entry name" value="Dynein heavy chain"/>
    <property type="match status" value="1"/>
</dbReference>
<dbReference type="InterPro" id="IPR035706">
    <property type="entry name" value="AAA_9"/>
</dbReference>
<keyword evidence="12" id="KW-0966">Cell projection</keyword>
<dbReference type="InterPro" id="IPR027417">
    <property type="entry name" value="P-loop_NTPase"/>
</dbReference>
<dbReference type="InterPro" id="IPR024743">
    <property type="entry name" value="Dynein_HC_stalk"/>
</dbReference>
<feature type="domain" description="Dynein heavy chain 3 AAA+ lid" evidence="17">
    <location>
        <begin position="192"/>
        <end position="270"/>
    </location>
</feature>
<evidence type="ECO:0000256" key="10">
    <source>
        <dbReference type="ARBA" id="ARBA00023175"/>
    </source>
</evidence>
<dbReference type="InterPro" id="IPR024317">
    <property type="entry name" value="Dynein_heavy_chain_D4_dom"/>
</dbReference>
<dbReference type="Pfam" id="PF12775">
    <property type="entry name" value="AAA_7"/>
    <property type="match status" value="1"/>
</dbReference>
<dbReference type="EMBL" id="SNRW01011693">
    <property type="protein sequence ID" value="KAA6374823.1"/>
    <property type="molecule type" value="Genomic_DNA"/>
</dbReference>
<feature type="non-terminal residue" evidence="18">
    <location>
        <position position="1159"/>
    </location>
</feature>
<evidence type="ECO:0000256" key="6">
    <source>
        <dbReference type="ARBA" id="ARBA00022840"/>
    </source>
</evidence>
<dbReference type="InterPro" id="IPR041589">
    <property type="entry name" value="DNAH3_AAA_lid_1"/>
</dbReference>
<evidence type="ECO:0000256" key="1">
    <source>
        <dbReference type="ARBA" id="ARBA00004430"/>
    </source>
</evidence>
<dbReference type="Pfam" id="PF12780">
    <property type="entry name" value="AAA_8"/>
    <property type="match status" value="1"/>
</dbReference>
<feature type="coiled-coil region" evidence="13">
    <location>
        <begin position="624"/>
        <end position="654"/>
    </location>
</feature>
<dbReference type="GO" id="GO:0045505">
    <property type="term" value="F:dynein intermediate chain binding"/>
    <property type="evidence" value="ECO:0007669"/>
    <property type="project" value="InterPro"/>
</dbReference>
<keyword evidence="7" id="KW-0243">Dynein</keyword>
<dbReference type="AlphaFoldDB" id="A0A5J4UWX7"/>
<organism evidence="18 19">
    <name type="scientific">Streblomastix strix</name>
    <dbReference type="NCBI Taxonomy" id="222440"/>
    <lineage>
        <taxon>Eukaryota</taxon>
        <taxon>Metamonada</taxon>
        <taxon>Preaxostyla</taxon>
        <taxon>Oxymonadida</taxon>
        <taxon>Streblomastigidae</taxon>
        <taxon>Streblomastix</taxon>
    </lineage>
</organism>
<evidence type="ECO:0000259" key="17">
    <source>
        <dbReference type="Pfam" id="PF17857"/>
    </source>
</evidence>
<evidence type="ECO:0000256" key="2">
    <source>
        <dbReference type="ARBA" id="ARBA00022490"/>
    </source>
</evidence>
<evidence type="ECO:0000313" key="19">
    <source>
        <dbReference type="Proteomes" id="UP000324800"/>
    </source>
</evidence>
<evidence type="ECO:0000259" key="14">
    <source>
        <dbReference type="Pfam" id="PF12777"/>
    </source>
</evidence>
<evidence type="ECO:0000256" key="4">
    <source>
        <dbReference type="ARBA" id="ARBA00022737"/>
    </source>
</evidence>
<evidence type="ECO:0000313" key="18">
    <source>
        <dbReference type="EMBL" id="KAA6374823.1"/>
    </source>
</evidence>
<dbReference type="PANTHER" id="PTHR46961:SF19">
    <property type="entry name" value="DYNEIN HEAVY CHAIN 5, AXONEMAL"/>
    <property type="match status" value="1"/>
</dbReference>
<evidence type="ECO:0000256" key="8">
    <source>
        <dbReference type="ARBA" id="ARBA00023054"/>
    </source>
</evidence>
<evidence type="ECO:0000259" key="15">
    <source>
        <dbReference type="Pfam" id="PF12780"/>
    </source>
</evidence>
<comment type="caution">
    <text evidence="18">The sequence shown here is derived from an EMBL/GenBank/DDBJ whole genome shotgun (WGS) entry which is preliminary data.</text>
</comment>
<evidence type="ECO:0000256" key="11">
    <source>
        <dbReference type="ARBA" id="ARBA00023212"/>
    </source>
</evidence>
<keyword evidence="3" id="KW-0493">Microtubule</keyword>
<dbReference type="Pfam" id="PF12777">
    <property type="entry name" value="MT"/>
    <property type="match status" value="1"/>
</dbReference>
<accession>A0A5J4UWX7</accession>
<dbReference type="GO" id="GO:0030286">
    <property type="term" value="C:dynein complex"/>
    <property type="evidence" value="ECO:0007669"/>
    <property type="project" value="UniProtKB-KW"/>
</dbReference>
<proteinExistence type="predicted"/>
<dbReference type="GO" id="GO:0005874">
    <property type="term" value="C:microtubule"/>
    <property type="evidence" value="ECO:0007669"/>
    <property type="project" value="UniProtKB-KW"/>
</dbReference>
<gene>
    <name evidence="18" type="ORF">EZS28_029650</name>
</gene>
<reference evidence="18 19" key="1">
    <citation type="submission" date="2019-03" db="EMBL/GenBank/DDBJ databases">
        <title>Single cell metagenomics reveals metabolic interactions within the superorganism composed of flagellate Streblomastix strix and complex community of Bacteroidetes bacteria on its surface.</title>
        <authorList>
            <person name="Treitli S.C."/>
            <person name="Kolisko M."/>
            <person name="Husnik F."/>
            <person name="Keeling P."/>
            <person name="Hampl V."/>
        </authorList>
    </citation>
    <scope>NUCLEOTIDE SEQUENCE [LARGE SCALE GENOMIC DNA]</scope>
    <source>
        <strain evidence="18">ST1C</strain>
    </source>
</reference>
<feature type="coiled-coil region" evidence="13">
    <location>
        <begin position="861"/>
        <end position="909"/>
    </location>
</feature>
<dbReference type="FunFam" id="1.20.920.30:FF:000004">
    <property type="entry name" value="Dynein axonemal heavy chain 5"/>
    <property type="match status" value="1"/>
</dbReference>
<keyword evidence="2" id="KW-0963">Cytoplasm</keyword>
<dbReference type="GO" id="GO:0005524">
    <property type="term" value="F:ATP binding"/>
    <property type="evidence" value="ECO:0007669"/>
    <property type="project" value="UniProtKB-KW"/>
</dbReference>
<feature type="coiled-coil region" evidence="13">
    <location>
        <begin position="680"/>
        <end position="714"/>
    </location>
</feature>
<feature type="domain" description="Dynein heavy chain ATP-binding dynein motor region" evidence="16">
    <location>
        <begin position="992"/>
        <end position="1159"/>
    </location>
</feature>
<keyword evidence="8 13" id="KW-0175">Coiled coil</keyword>
<dbReference type="Gene3D" id="3.40.50.300">
    <property type="entry name" value="P-loop containing nucleotide triphosphate hydrolases"/>
    <property type="match status" value="2"/>
</dbReference>
<keyword evidence="4" id="KW-0677">Repeat</keyword>
<dbReference type="OrthoDB" id="424310at2759"/>
<evidence type="ECO:0000256" key="9">
    <source>
        <dbReference type="ARBA" id="ARBA00023069"/>
    </source>
</evidence>
<keyword evidence="10" id="KW-0505">Motor protein</keyword>
<evidence type="ECO:0000256" key="13">
    <source>
        <dbReference type="SAM" id="Coils"/>
    </source>
</evidence>
<comment type="subcellular location">
    <subcellularLocation>
        <location evidence="1">Cytoplasm</location>
        <location evidence="1">Cytoskeleton</location>
        <location evidence="1">Cilium axoneme</location>
    </subcellularLocation>
</comment>
<sequence length="1159" mass="132557">HVLCIGESGTAKTVTIMQYLESLDKEVMLSKVLNFSSATTPIIYQRTIESLVDKRIGVYGPPGGRKMTIFVDDVNMPEYNEWNDQITNELFRQLIEEHGFYNLDKPGVFTDIVDLQFLCAMPHPGGGRNDIPSRFRRHFSIFNFTLPSKNNLKKIYGTIVEGHFCPERKFNQEIIDTASRIVTVTHEMWEVTKAKMLPTPAKFHYIFNLRDMSKIFQGMIKVDADTIKTIPVFLQLWRHECLRVMPDKFVSKEDVVWFDGAMEDVLSKEFPGSVVNEAMKPVYFIDFMRDAPDVSDEALDSGQPIAEPTEPHIYEPVYLLEVLKKRVLEYMDRYNDANKRAKINIVLFQDALDHLCRIYRIISTPRGNALLVGVGGSGKQTLTRIASFVAGCKTFQIQITRAYGINNLLDDLKVIYRMAGVEGHPVTFLFTDNEIKEEYFLEYINSILTSGEIASLFAKDEVDTIINDARPLMRKLAPKIVDTADNLWKFFIEQVRDNLHVVLCFSPIGEKFRNRARKFPGLISGCSIDWFKPWPKEALLEVSSSSLAEFDIDCTPDVKQHLVDHMSFVHHKVGDVSNEYFQRLRRHAYVTPKSYLSFISSYKSMYTRKRNEVIEMKERLKTGLTKLLTAAKDIEEMKKDLIEQEKELKVAQQKAGEYLVVITASTTAAEKSKFEVQKVKDGLAVEAEKINAQKEEAEQGLAAAKPELEEAEQALNQITSGDIATLKKLGTPPNLIMRIMDGVLLLRRFGMDQVTIDTEKNQLKPSWGITKIMMQETTLLQSLQNYPKEAITDEQCELLGPYLEMVDFTKEAAKQACGNMAGLCSWIRAMVRYHFIAKNVEPKIKALMEAEVIQRITKAKLDLAEKDLSDKQRALDEMKAQYDAAMAEKQRLQDKADLTRRRMESANALITGLAGERQRWTIQIGQFDEDIKKFVGDVCLASSFLSYAGPFNSEYRDILRDSWVQDLRKRNIPMQKDLSLTKFCTDEATVAEWNAQGLPTDDLSVQNGVIITTSDRYPLLMDPQGQGRSWIINKEKDLKVTTLNHRYFRNYLEECVATGKSLLIEDVQEELDPILDTILEKQFVKSGAKSFTVRIGDKDVDYDKNFRLFITTKLPNPHYAPEICAKTSVVDFTVTMKGLEQQILGRVIEKERYELEEQR</sequence>
<dbReference type="GO" id="GO:0005930">
    <property type="term" value="C:axoneme"/>
    <property type="evidence" value="ECO:0007669"/>
    <property type="project" value="UniProtKB-SubCell"/>
</dbReference>
<feature type="non-terminal residue" evidence="18">
    <location>
        <position position="1"/>
    </location>
</feature>
<dbReference type="SUPFAM" id="SSF52540">
    <property type="entry name" value="P-loop containing nucleoside triphosphate hydrolases"/>
    <property type="match status" value="2"/>
</dbReference>
<evidence type="ECO:0000256" key="12">
    <source>
        <dbReference type="ARBA" id="ARBA00023273"/>
    </source>
</evidence>
<keyword evidence="5" id="KW-0547">Nucleotide-binding</keyword>
<dbReference type="GO" id="GO:0051959">
    <property type="term" value="F:dynein light intermediate chain binding"/>
    <property type="evidence" value="ECO:0007669"/>
    <property type="project" value="InterPro"/>
</dbReference>
<dbReference type="Proteomes" id="UP000324800">
    <property type="component" value="Unassembled WGS sequence"/>
</dbReference>
<dbReference type="Gene3D" id="1.20.920.30">
    <property type="match status" value="1"/>
</dbReference>
<dbReference type="FunFam" id="1.20.920.20:FF:000001">
    <property type="entry name" value="dynein heavy chain 2, axonemal"/>
    <property type="match status" value="1"/>
</dbReference>
<name>A0A5J4UWX7_9EUKA</name>
<dbReference type="InterPro" id="IPR026983">
    <property type="entry name" value="DHC"/>
</dbReference>
<feature type="domain" description="Dynein heavy chain coiled coil stalk" evidence="14">
    <location>
        <begin position="618"/>
        <end position="962"/>
    </location>
</feature>
<evidence type="ECO:0000256" key="5">
    <source>
        <dbReference type="ARBA" id="ARBA00022741"/>
    </source>
</evidence>
<dbReference type="Pfam" id="PF17857">
    <property type="entry name" value="AAA_lid_1"/>
    <property type="match status" value="1"/>
</dbReference>
<feature type="domain" description="Dynein heavy chain AAA module D4" evidence="15">
    <location>
        <begin position="343"/>
        <end position="605"/>
    </location>
</feature>
<evidence type="ECO:0000256" key="7">
    <source>
        <dbReference type="ARBA" id="ARBA00023017"/>
    </source>
</evidence>
<keyword evidence="11" id="KW-0206">Cytoskeleton</keyword>
<dbReference type="Pfam" id="PF12781">
    <property type="entry name" value="AAA_9"/>
    <property type="match status" value="1"/>
</dbReference>
<dbReference type="GO" id="GO:0007018">
    <property type="term" value="P:microtubule-based movement"/>
    <property type="evidence" value="ECO:0007669"/>
    <property type="project" value="InterPro"/>
</dbReference>
<dbReference type="Gene3D" id="1.20.920.20">
    <property type="match status" value="1"/>
</dbReference>
<dbReference type="FunFam" id="3.40.50.300:FF:000049">
    <property type="entry name" value="Dynein, axonemal, heavy chain 5"/>
    <property type="match status" value="1"/>
</dbReference>
<protein>
    <submittedName>
        <fullName evidence="18">Putative Dynein heavy chain 5, axonemal</fullName>
    </submittedName>
</protein>